<feature type="binding site" evidence="9">
    <location>
        <position position="149"/>
    </location>
    <ligand>
        <name>Mn(2+)</name>
        <dbReference type="ChEBI" id="CHEBI:29035"/>
    </ligand>
</feature>
<evidence type="ECO:0000256" key="1">
    <source>
        <dbReference type="ARBA" id="ARBA00005094"/>
    </source>
</evidence>
<feature type="binding site" evidence="9">
    <location>
        <position position="209"/>
    </location>
    <ligand>
        <name>1-deoxy-D-xylulose 5-phosphate</name>
        <dbReference type="ChEBI" id="CHEBI:57792"/>
    </ligand>
</feature>
<comment type="pathway">
    <text evidence="1 9">Isoprenoid biosynthesis; isopentenyl diphosphate biosynthesis via DXP pathway; isopentenyl diphosphate from 1-deoxy-D-xylulose 5-phosphate: step 1/6.</text>
</comment>
<evidence type="ECO:0000256" key="7">
    <source>
        <dbReference type="ARBA" id="ARBA00023229"/>
    </source>
</evidence>
<keyword evidence="9" id="KW-0460">Magnesium</keyword>
<dbReference type="PANTHER" id="PTHR30525">
    <property type="entry name" value="1-DEOXY-D-XYLULOSE 5-PHOSPHATE REDUCTOISOMERASE"/>
    <property type="match status" value="1"/>
</dbReference>
<evidence type="ECO:0000313" key="14">
    <source>
        <dbReference type="Proteomes" id="UP000681425"/>
    </source>
</evidence>
<feature type="binding site" evidence="9">
    <location>
        <position position="196"/>
    </location>
    <ligand>
        <name>1-deoxy-D-xylulose 5-phosphate</name>
        <dbReference type="ChEBI" id="CHEBI:57792"/>
    </ligand>
</feature>
<feature type="binding site" evidence="9">
    <location>
        <position position="202"/>
    </location>
    <ligand>
        <name>NADPH</name>
        <dbReference type="ChEBI" id="CHEBI:57783"/>
    </ligand>
</feature>
<dbReference type="InterPro" id="IPR013644">
    <property type="entry name" value="DXP_reductoisomerase_C"/>
</dbReference>
<comment type="caution">
    <text evidence="9">Lacks conserved residue(s) required for the propagation of feature annotation.</text>
</comment>
<feature type="binding site" evidence="9">
    <location>
        <position position="218"/>
    </location>
    <ligand>
        <name>1-deoxy-D-xylulose 5-phosphate</name>
        <dbReference type="ChEBI" id="CHEBI:57792"/>
    </ligand>
</feature>
<dbReference type="Proteomes" id="UP000681425">
    <property type="component" value="Chromosome"/>
</dbReference>
<dbReference type="InterPro" id="IPR036169">
    <property type="entry name" value="DXPR_C_sf"/>
</dbReference>
<evidence type="ECO:0000259" key="12">
    <source>
        <dbReference type="Pfam" id="PF13288"/>
    </source>
</evidence>
<evidence type="ECO:0000256" key="6">
    <source>
        <dbReference type="ARBA" id="ARBA00023211"/>
    </source>
</evidence>
<dbReference type="NCBIfam" id="NF009114">
    <property type="entry name" value="PRK12464.1"/>
    <property type="match status" value="1"/>
</dbReference>
<dbReference type="GO" id="GO:0030604">
    <property type="term" value="F:1-deoxy-D-xylulose-5-phosphate reductoisomerase activity"/>
    <property type="evidence" value="ECO:0007669"/>
    <property type="project" value="UniProtKB-UniRule"/>
</dbReference>
<comment type="similarity">
    <text evidence="2 9">Belongs to the DXR family.</text>
</comment>
<feature type="binding site" evidence="9">
    <location>
        <position position="148"/>
    </location>
    <ligand>
        <name>1-deoxy-D-xylulose 5-phosphate</name>
        <dbReference type="ChEBI" id="CHEBI:57792"/>
    </ligand>
</feature>
<feature type="binding site" evidence="9">
    <location>
        <position position="214"/>
    </location>
    <ligand>
        <name>1-deoxy-D-xylulose 5-phosphate</name>
        <dbReference type="ChEBI" id="CHEBI:57792"/>
    </ligand>
</feature>
<dbReference type="NCBIfam" id="TIGR00243">
    <property type="entry name" value="Dxr"/>
    <property type="match status" value="1"/>
</dbReference>
<feature type="binding site" evidence="9">
    <location>
        <position position="13"/>
    </location>
    <ligand>
        <name>NADPH</name>
        <dbReference type="ChEBI" id="CHEBI:57783"/>
    </ligand>
</feature>
<evidence type="ECO:0000256" key="2">
    <source>
        <dbReference type="ARBA" id="ARBA00006825"/>
    </source>
</evidence>
<evidence type="ECO:0000256" key="4">
    <source>
        <dbReference type="ARBA" id="ARBA00022857"/>
    </source>
</evidence>
<feature type="domain" description="1-deoxy-D-xylulose 5-phosphate reductoisomerase N-terminal" evidence="10">
    <location>
        <begin position="4"/>
        <end position="129"/>
    </location>
</feature>
<feature type="binding site" evidence="9">
    <location>
        <position position="122"/>
    </location>
    <ligand>
        <name>1-deoxy-D-xylulose 5-phosphate</name>
        <dbReference type="ChEBI" id="CHEBI:57792"/>
    </ligand>
</feature>
<dbReference type="KEGG" id="spph:KFK14_13540"/>
<feature type="binding site" evidence="9">
    <location>
        <position position="215"/>
    </location>
    <ligand>
        <name>1-deoxy-D-xylulose 5-phosphate</name>
        <dbReference type="ChEBI" id="CHEBI:57792"/>
    </ligand>
</feature>
<dbReference type="InterPro" id="IPR003821">
    <property type="entry name" value="DXP_reductoisomerase"/>
</dbReference>
<keyword evidence="3 9" id="KW-0479">Metal-binding</keyword>
<protein>
    <recommendedName>
        <fullName evidence="9">1-deoxy-D-xylulose 5-phosphate reductoisomerase</fullName>
        <shortName evidence="9">DXP reductoisomerase</shortName>
        <ecNumber evidence="9">1.1.1.267</ecNumber>
    </recommendedName>
    <alternativeName>
        <fullName evidence="9">1-deoxyxylulose-5-phosphate reductoisomerase</fullName>
    </alternativeName>
    <alternativeName>
        <fullName evidence="9">2-C-methyl-D-erythritol 4-phosphate synthase</fullName>
    </alternativeName>
</protein>
<accession>A0A975KDA7</accession>
<keyword evidence="6 9" id="KW-0464">Manganese</keyword>
<feature type="binding site" evidence="9">
    <location>
        <position position="121"/>
    </location>
    <ligand>
        <name>NADPH</name>
        <dbReference type="ChEBI" id="CHEBI:57783"/>
    </ligand>
</feature>
<dbReference type="InterPro" id="IPR036291">
    <property type="entry name" value="NAD(P)-bd_dom_sf"/>
</dbReference>
<feature type="binding site" evidence="9">
    <location>
        <position position="123"/>
    </location>
    <ligand>
        <name>NADPH</name>
        <dbReference type="ChEBI" id="CHEBI:57783"/>
    </ligand>
</feature>
<comment type="function">
    <text evidence="9">Catalyzes the NADPH-dependent rearrangement and reduction of 1-deoxy-D-xylulose-5-phosphate (DXP) to 2-C-methyl-D-erythritol 4-phosphate (MEP).</text>
</comment>
<evidence type="ECO:0000256" key="8">
    <source>
        <dbReference type="ARBA" id="ARBA00048543"/>
    </source>
</evidence>
<dbReference type="GO" id="GO:0030145">
    <property type="term" value="F:manganese ion binding"/>
    <property type="evidence" value="ECO:0007669"/>
    <property type="project" value="TreeGrafter"/>
</dbReference>
<dbReference type="SUPFAM" id="SSF51735">
    <property type="entry name" value="NAD(P)-binding Rossmann-fold domains"/>
    <property type="match status" value="1"/>
</dbReference>
<dbReference type="GO" id="GO:0070402">
    <property type="term" value="F:NADPH binding"/>
    <property type="evidence" value="ECO:0007669"/>
    <property type="project" value="InterPro"/>
</dbReference>
<dbReference type="SUPFAM" id="SSF69055">
    <property type="entry name" value="1-deoxy-D-xylulose-5-phosphate reductoisomerase, C-terminal domain"/>
    <property type="match status" value="1"/>
</dbReference>
<dbReference type="InterPro" id="IPR026877">
    <property type="entry name" value="DXPR_C"/>
</dbReference>
<feature type="binding site" evidence="9">
    <location>
        <position position="149"/>
    </location>
    <ligand>
        <name>1-deoxy-D-xylulose 5-phosphate</name>
        <dbReference type="ChEBI" id="CHEBI:57792"/>
    </ligand>
</feature>
<dbReference type="Pfam" id="PF02670">
    <property type="entry name" value="DXP_reductoisom"/>
    <property type="match status" value="1"/>
</dbReference>
<evidence type="ECO:0000259" key="11">
    <source>
        <dbReference type="Pfam" id="PF08436"/>
    </source>
</evidence>
<name>A0A975KDA7_9SPHN</name>
<comment type="catalytic activity">
    <reaction evidence="8">
        <text>2-C-methyl-D-erythritol 4-phosphate + NADP(+) = 1-deoxy-D-xylulose 5-phosphate + NADPH + H(+)</text>
        <dbReference type="Rhea" id="RHEA:13717"/>
        <dbReference type="ChEBI" id="CHEBI:15378"/>
        <dbReference type="ChEBI" id="CHEBI:57783"/>
        <dbReference type="ChEBI" id="CHEBI:57792"/>
        <dbReference type="ChEBI" id="CHEBI:58262"/>
        <dbReference type="ChEBI" id="CHEBI:58349"/>
        <dbReference type="EC" id="1.1.1.267"/>
    </reaction>
    <physiologicalReaction direction="right-to-left" evidence="8">
        <dbReference type="Rhea" id="RHEA:13719"/>
    </physiologicalReaction>
</comment>
<proteinExistence type="inferred from homology"/>
<feature type="binding site" evidence="9">
    <location>
        <position position="173"/>
    </location>
    <ligand>
        <name>1-deoxy-D-xylulose 5-phosphate</name>
        <dbReference type="ChEBI" id="CHEBI:57792"/>
    </ligand>
</feature>
<dbReference type="AlphaFoldDB" id="A0A975KDA7"/>
<evidence type="ECO:0000256" key="3">
    <source>
        <dbReference type="ARBA" id="ARBA00022723"/>
    </source>
</evidence>
<keyword evidence="14" id="KW-1185">Reference proteome</keyword>
<evidence type="ECO:0000256" key="9">
    <source>
        <dbReference type="HAMAP-Rule" id="MF_00183"/>
    </source>
</evidence>
<comment type="cofactor">
    <cofactor evidence="9">
        <name>Mg(2+)</name>
        <dbReference type="ChEBI" id="CHEBI:18420"/>
    </cofactor>
    <cofactor evidence="9">
        <name>Mn(2+)</name>
        <dbReference type="ChEBI" id="CHEBI:29035"/>
    </cofactor>
</comment>
<dbReference type="Gene3D" id="1.10.1740.10">
    <property type="match status" value="1"/>
</dbReference>
<feature type="binding site" evidence="9">
    <location>
        <position position="147"/>
    </location>
    <ligand>
        <name>Mn(2+)</name>
        <dbReference type="ChEBI" id="CHEBI:29035"/>
    </ligand>
</feature>
<keyword evidence="4 9" id="KW-0521">NADP</keyword>
<dbReference type="PANTHER" id="PTHR30525:SF0">
    <property type="entry name" value="1-DEOXY-D-XYLULOSE 5-PHOSPHATE REDUCTOISOMERASE, CHLOROPLASTIC"/>
    <property type="match status" value="1"/>
</dbReference>
<keyword evidence="5 9" id="KW-0560">Oxidoreductase</keyword>
<dbReference type="Pfam" id="PF13288">
    <property type="entry name" value="DXPR_C"/>
    <property type="match status" value="1"/>
</dbReference>
<dbReference type="RefSeq" id="WP_212611150.1">
    <property type="nucleotide sequence ID" value="NZ_CP073910.1"/>
</dbReference>
<dbReference type="EMBL" id="CP073910">
    <property type="protein sequence ID" value="QUT08257.1"/>
    <property type="molecule type" value="Genomic_DNA"/>
</dbReference>
<evidence type="ECO:0000313" key="13">
    <source>
        <dbReference type="EMBL" id="QUT08257.1"/>
    </source>
</evidence>
<feature type="domain" description="DXP reductoisomerase C-terminal" evidence="12">
    <location>
        <begin position="258"/>
        <end position="374"/>
    </location>
</feature>
<gene>
    <name evidence="9" type="primary">dxr</name>
    <name evidence="13" type="ORF">KFK14_13540</name>
</gene>
<dbReference type="SUPFAM" id="SSF55347">
    <property type="entry name" value="Glyceraldehyde-3-phosphate dehydrogenase-like, C-terminal domain"/>
    <property type="match status" value="1"/>
</dbReference>
<dbReference type="PIRSF" id="PIRSF006205">
    <property type="entry name" value="Dxp_reductismrs"/>
    <property type="match status" value="1"/>
</dbReference>
<feature type="binding site" evidence="9">
    <location>
        <position position="11"/>
    </location>
    <ligand>
        <name>NADPH</name>
        <dbReference type="ChEBI" id="CHEBI:57783"/>
    </ligand>
</feature>
<feature type="binding site" evidence="9">
    <location>
        <position position="218"/>
    </location>
    <ligand>
        <name>Mn(2+)</name>
        <dbReference type="ChEBI" id="CHEBI:29035"/>
    </ligand>
</feature>
<evidence type="ECO:0000259" key="10">
    <source>
        <dbReference type="Pfam" id="PF02670"/>
    </source>
</evidence>
<evidence type="ECO:0000256" key="5">
    <source>
        <dbReference type="ARBA" id="ARBA00023002"/>
    </source>
</evidence>
<dbReference type="HAMAP" id="MF_00183">
    <property type="entry name" value="DXP_reductoisom"/>
    <property type="match status" value="1"/>
</dbReference>
<feature type="binding site" evidence="9">
    <location>
        <position position="10"/>
    </location>
    <ligand>
        <name>NADPH</name>
        <dbReference type="ChEBI" id="CHEBI:57783"/>
    </ligand>
</feature>
<dbReference type="Gene3D" id="3.40.50.720">
    <property type="entry name" value="NAD(P)-binding Rossmann-like Domain"/>
    <property type="match status" value="1"/>
</dbReference>
<sequence>MRRVSIFGATGSVGTSTLDLIGRDRDGYQVVALTAHRDVAALAAAARQHDAKLAVIGDEALYTDLRDALSGTDIEVAAGPAALVEAARRDVDWTMAAIVGCAGLEPTLAALEGGRTIALANKESLVSAGSLMMEAAHASGATLLPVDSEHNAIFQCLAGGRLAEVRKITLTASGGPFRTLSQEAMRAVTPAQAVKHPNWSMGAKISVDSATMMNKGLEFIEAAHLFPVGLDRIEILVHPQSVIHSMVEFRDCSTLAQLGSPDMRIPIAHALAWPERIATPCAPLDLAAIGRLDFEAPDEARFPALRLARQAAEAGGAYPAVLNAANEVAVAAFLAERIGFLEIAMIVEETLTAYSAPAPRRIEDILEADRSARAAAGRILERVQV</sequence>
<feature type="binding site" evidence="9">
    <location>
        <position position="37"/>
    </location>
    <ligand>
        <name>NADPH</name>
        <dbReference type="ChEBI" id="CHEBI:57783"/>
    </ligand>
</feature>
<feature type="domain" description="1-deoxy-D-xylulose 5-phosphate reductoisomerase C-terminal" evidence="11">
    <location>
        <begin position="143"/>
        <end position="226"/>
    </location>
</feature>
<reference evidence="13" key="1">
    <citation type="submission" date="2021-04" db="EMBL/GenBank/DDBJ databases">
        <title>Isolation of p-tert-butylphenol degrading bacteria Sphingobium phenoxybenzoativorans Tas13 from active sludge.</title>
        <authorList>
            <person name="Li Y."/>
        </authorList>
    </citation>
    <scope>NUCLEOTIDE SEQUENCE</scope>
    <source>
        <strain evidence="13">Tas13</strain>
    </source>
</reference>
<dbReference type="InterPro" id="IPR013512">
    <property type="entry name" value="DXP_reductoisomerase_N"/>
</dbReference>
<feature type="binding site" evidence="9">
    <location>
        <position position="12"/>
    </location>
    <ligand>
        <name>NADPH</name>
        <dbReference type="ChEBI" id="CHEBI:57783"/>
    </ligand>
</feature>
<dbReference type="GO" id="GO:0051484">
    <property type="term" value="P:isopentenyl diphosphate biosynthetic process, methylerythritol 4-phosphate pathway involved in terpenoid biosynthetic process"/>
    <property type="evidence" value="ECO:0007669"/>
    <property type="project" value="UniProtKB-ARBA"/>
</dbReference>
<organism evidence="13 14">
    <name type="scientific">Sphingobium phenoxybenzoativorans</name>
    <dbReference type="NCBI Taxonomy" id="1592790"/>
    <lineage>
        <taxon>Bacteria</taxon>
        <taxon>Pseudomonadati</taxon>
        <taxon>Pseudomonadota</taxon>
        <taxon>Alphaproteobacteria</taxon>
        <taxon>Sphingomonadales</taxon>
        <taxon>Sphingomonadaceae</taxon>
        <taxon>Sphingobium</taxon>
    </lineage>
</organism>
<dbReference type="FunFam" id="3.40.50.720:FF:000045">
    <property type="entry name" value="1-deoxy-D-xylulose 5-phosphate reductoisomerase"/>
    <property type="match status" value="1"/>
</dbReference>
<dbReference type="EC" id="1.1.1.267" evidence="9"/>
<dbReference type="Pfam" id="PF08436">
    <property type="entry name" value="DXP_redisom_C"/>
    <property type="match status" value="1"/>
</dbReference>
<keyword evidence="7 9" id="KW-0414">Isoprene biosynthesis</keyword>